<dbReference type="RefSeq" id="WP_323335087.1">
    <property type="nucleotide sequence ID" value="NZ_JAYFSI010000014.1"/>
</dbReference>
<dbReference type="EMBL" id="JAYFSI010000014">
    <property type="protein sequence ID" value="MEA5366088.1"/>
    <property type="molecule type" value="Genomic_DNA"/>
</dbReference>
<proteinExistence type="predicted"/>
<evidence type="ECO:0000313" key="2">
    <source>
        <dbReference type="EMBL" id="MEA5366088.1"/>
    </source>
</evidence>
<gene>
    <name evidence="2" type="ORF">VA596_41630</name>
</gene>
<comment type="caution">
    <text evidence="2">The sequence shown here is derived from an EMBL/GenBank/DDBJ whole genome shotgun (WGS) entry which is preliminary data.</text>
</comment>
<name>A0ABU5RIH5_9PSEU</name>
<evidence type="ECO:0000256" key="1">
    <source>
        <dbReference type="SAM" id="MobiDB-lite"/>
    </source>
</evidence>
<protein>
    <recommendedName>
        <fullName evidence="4">DUF222 domain-containing protein</fullName>
    </recommendedName>
</protein>
<feature type="region of interest" description="Disordered" evidence="1">
    <location>
        <begin position="1"/>
        <end position="20"/>
    </location>
</feature>
<evidence type="ECO:0008006" key="4">
    <source>
        <dbReference type="Google" id="ProtNLM"/>
    </source>
</evidence>
<accession>A0ABU5RIH5</accession>
<dbReference type="Proteomes" id="UP001304298">
    <property type="component" value="Unassembled WGS sequence"/>
</dbReference>
<organism evidence="2 3">
    <name type="scientific">Amycolatopsis heterodermiae</name>
    <dbReference type="NCBI Taxonomy" id="3110235"/>
    <lineage>
        <taxon>Bacteria</taxon>
        <taxon>Bacillati</taxon>
        <taxon>Actinomycetota</taxon>
        <taxon>Actinomycetes</taxon>
        <taxon>Pseudonocardiales</taxon>
        <taxon>Pseudonocardiaceae</taxon>
        <taxon>Amycolatopsis</taxon>
    </lineage>
</organism>
<sequence>MPLHPDTPRCSGRAKVKNDQDEVVVGPDGKPLTRPCINPPIKGGKVCHAHGGRAPQVKARAAVRAELAAWGLGDSKVDPGEVLLRLVSQSAARVELYGVLLAEAYDAAERLKAAHEAEQLIETAEQTDDERAAVQVARDDLRRIFNTGGVAALVGNTYGDAKGGGIYATGEAIRGLAKLEADERDRCANFAAKAVAAGLAERQVRLAEKQVQVALAAIDAALEAAGVPAGDRGPAKIAAARHLQLVA</sequence>
<evidence type="ECO:0000313" key="3">
    <source>
        <dbReference type="Proteomes" id="UP001304298"/>
    </source>
</evidence>
<reference evidence="2 3" key="1">
    <citation type="submission" date="2023-12" db="EMBL/GenBank/DDBJ databases">
        <title>Amycolatopsis sp. V23-08.</title>
        <authorList>
            <person name="Somphong A."/>
        </authorList>
    </citation>
    <scope>NUCLEOTIDE SEQUENCE [LARGE SCALE GENOMIC DNA]</scope>
    <source>
        <strain evidence="2 3">V23-08</strain>
    </source>
</reference>
<keyword evidence="3" id="KW-1185">Reference proteome</keyword>